<comment type="caution">
    <text evidence="1">The sequence shown here is derived from an EMBL/GenBank/DDBJ whole genome shotgun (WGS) entry which is preliminary data.</text>
</comment>
<evidence type="ECO:0000313" key="1">
    <source>
        <dbReference type="EMBL" id="KAI0060005.1"/>
    </source>
</evidence>
<keyword evidence="2" id="KW-1185">Reference proteome</keyword>
<dbReference type="EMBL" id="MU277222">
    <property type="protein sequence ID" value="KAI0060005.1"/>
    <property type="molecule type" value="Genomic_DNA"/>
</dbReference>
<reference evidence="1" key="1">
    <citation type="submission" date="2021-03" db="EMBL/GenBank/DDBJ databases">
        <authorList>
            <consortium name="DOE Joint Genome Institute"/>
            <person name="Ahrendt S."/>
            <person name="Looney B.P."/>
            <person name="Miyauchi S."/>
            <person name="Morin E."/>
            <person name="Drula E."/>
            <person name="Courty P.E."/>
            <person name="Chicoki N."/>
            <person name="Fauchery L."/>
            <person name="Kohler A."/>
            <person name="Kuo A."/>
            <person name="Labutti K."/>
            <person name="Pangilinan J."/>
            <person name="Lipzen A."/>
            <person name="Riley R."/>
            <person name="Andreopoulos W."/>
            <person name="He G."/>
            <person name="Johnson J."/>
            <person name="Barry K.W."/>
            <person name="Grigoriev I.V."/>
            <person name="Nagy L."/>
            <person name="Hibbett D."/>
            <person name="Henrissat B."/>
            <person name="Matheny P.B."/>
            <person name="Labbe J."/>
            <person name="Martin F."/>
        </authorList>
    </citation>
    <scope>NUCLEOTIDE SEQUENCE</scope>
    <source>
        <strain evidence="1">HHB10654</strain>
    </source>
</reference>
<evidence type="ECO:0000313" key="2">
    <source>
        <dbReference type="Proteomes" id="UP000814140"/>
    </source>
</evidence>
<organism evidence="1 2">
    <name type="scientific">Artomyces pyxidatus</name>
    <dbReference type="NCBI Taxonomy" id="48021"/>
    <lineage>
        <taxon>Eukaryota</taxon>
        <taxon>Fungi</taxon>
        <taxon>Dikarya</taxon>
        <taxon>Basidiomycota</taxon>
        <taxon>Agaricomycotina</taxon>
        <taxon>Agaricomycetes</taxon>
        <taxon>Russulales</taxon>
        <taxon>Auriscalpiaceae</taxon>
        <taxon>Artomyces</taxon>
    </lineage>
</organism>
<protein>
    <submittedName>
        <fullName evidence="1">Uncharacterized protein</fullName>
    </submittedName>
</protein>
<gene>
    <name evidence="1" type="ORF">BV25DRAFT_1839990</name>
</gene>
<reference evidence="1" key="2">
    <citation type="journal article" date="2022" name="New Phytol.">
        <title>Evolutionary transition to the ectomycorrhizal habit in the genomes of a hyperdiverse lineage of mushroom-forming fungi.</title>
        <authorList>
            <person name="Looney B."/>
            <person name="Miyauchi S."/>
            <person name="Morin E."/>
            <person name="Drula E."/>
            <person name="Courty P.E."/>
            <person name="Kohler A."/>
            <person name="Kuo A."/>
            <person name="LaButti K."/>
            <person name="Pangilinan J."/>
            <person name="Lipzen A."/>
            <person name="Riley R."/>
            <person name="Andreopoulos W."/>
            <person name="He G."/>
            <person name="Johnson J."/>
            <person name="Nolan M."/>
            <person name="Tritt A."/>
            <person name="Barry K.W."/>
            <person name="Grigoriev I.V."/>
            <person name="Nagy L.G."/>
            <person name="Hibbett D."/>
            <person name="Henrissat B."/>
            <person name="Matheny P.B."/>
            <person name="Labbe J."/>
            <person name="Martin F.M."/>
        </authorList>
    </citation>
    <scope>NUCLEOTIDE SEQUENCE</scope>
    <source>
        <strain evidence="1">HHB10654</strain>
    </source>
</reference>
<sequence>MSKYIPLTSEDSPTSGAPLLGQDERSQDSHLYPEYDSSDGLSRNGGRQNRWLTWVCLIALFVTTLNLASLHVSQILRQISRSPLERANSYIGLDRLVRNASSPGYPLVRNIYPNFIEVVGSNAPVTSGQNASVLLDSVHSLVVSFESRDFGLESCALRLYVPHEGQRGHEEKTWKVEGNVDDIVSLSVWRSEVPTDASLAAMSSSRLASRRKEFLGTVPFPTPGRHNTASFYCPWRSKQTFEVACTSPGCGVEFVQNRIAPLLGFWMHQSEEPPNM</sequence>
<dbReference type="Proteomes" id="UP000814140">
    <property type="component" value="Unassembled WGS sequence"/>
</dbReference>
<proteinExistence type="predicted"/>
<accession>A0ACB8SU86</accession>
<name>A0ACB8SU86_9AGAM</name>